<evidence type="ECO:0000313" key="3">
    <source>
        <dbReference type="Proteomes" id="UP000266841"/>
    </source>
</evidence>
<feature type="region of interest" description="Disordered" evidence="1">
    <location>
        <begin position="259"/>
        <end position="279"/>
    </location>
</feature>
<feature type="compositionally biased region" description="Basic and acidic residues" evidence="1">
    <location>
        <begin position="261"/>
        <end position="279"/>
    </location>
</feature>
<dbReference type="AlphaFoldDB" id="K0TLA2"/>
<dbReference type="Proteomes" id="UP000266841">
    <property type="component" value="Unassembled WGS sequence"/>
</dbReference>
<feature type="region of interest" description="Disordered" evidence="1">
    <location>
        <begin position="35"/>
        <end position="61"/>
    </location>
</feature>
<reference evidence="2 3" key="1">
    <citation type="journal article" date="2012" name="Genome Biol.">
        <title>Genome and low-iron response of an oceanic diatom adapted to chronic iron limitation.</title>
        <authorList>
            <person name="Lommer M."/>
            <person name="Specht M."/>
            <person name="Roy A.S."/>
            <person name="Kraemer L."/>
            <person name="Andreson R."/>
            <person name="Gutowska M.A."/>
            <person name="Wolf J."/>
            <person name="Bergner S.V."/>
            <person name="Schilhabel M.B."/>
            <person name="Klostermeier U.C."/>
            <person name="Beiko R.G."/>
            <person name="Rosenstiel P."/>
            <person name="Hippler M."/>
            <person name="Laroche J."/>
        </authorList>
    </citation>
    <scope>NUCLEOTIDE SEQUENCE [LARGE SCALE GENOMIC DNA]</scope>
    <source>
        <strain evidence="2 3">CCMP1005</strain>
    </source>
</reference>
<proteinExistence type="predicted"/>
<evidence type="ECO:0000256" key="1">
    <source>
        <dbReference type="SAM" id="MobiDB-lite"/>
    </source>
</evidence>
<feature type="non-terminal residue" evidence="2">
    <location>
        <position position="1"/>
    </location>
</feature>
<dbReference type="EMBL" id="AGNL01006942">
    <property type="protein sequence ID" value="EJK71667.1"/>
    <property type="molecule type" value="Genomic_DNA"/>
</dbReference>
<sequence>TQGGEVVYSGTGKELPIELKTNVILDEVRAGGSRSSLAAPSRAARSRPWRERRTSRTSPCHSSLGFTLAQKMVGKAYSVEGTPRIRLDMRSLIAVARVSSLRPRATDRSVTLKLAARFRPDSPTIPLPSALALPPRLLPLSAPSVFILGPALIDDVCRHARKSESWRGDRSTSAASPRRRGSRKNDPLSARDGAARQRPSPLSLALASPPPHRFARPRQLSWRTTLEPLPAGVTLRERSSVASQPSRIVAARCLCSASRRRTSEGLGKGEGDEGDRRHA</sequence>
<protein>
    <submittedName>
        <fullName evidence="2">Uncharacterized protein</fullName>
    </submittedName>
</protein>
<name>K0TLA2_THAOC</name>
<organism evidence="2 3">
    <name type="scientific">Thalassiosira oceanica</name>
    <name type="common">Marine diatom</name>
    <dbReference type="NCBI Taxonomy" id="159749"/>
    <lineage>
        <taxon>Eukaryota</taxon>
        <taxon>Sar</taxon>
        <taxon>Stramenopiles</taxon>
        <taxon>Ochrophyta</taxon>
        <taxon>Bacillariophyta</taxon>
        <taxon>Coscinodiscophyceae</taxon>
        <taxon>Thalassiosirophycidae</taxon>
        <taxon>Thalassiosirales</taxon>
        <taxon>Thalassiosiraceae</taxon>
        <taxon>Thalassiosira</taxon>
    </lineage>
</organism>
<keyword evidence="3" id="KW-1185">Reference proteome</keyword>
<gene>
    <name evidence="2" type="ORF">THAOC_06870</name>
</gene>
<evidence type="ECO:0000313" key="2">
    <source>
        <dbReference type="EMBL" id="EJK71667.1"/>
    </source>
</evidence>
<comment type="caution">
    <text evidence="2">The sequence shown here is derived from an EMBL/GenBank/DDBJ whole genome shotgun (WGS) entry which is preliminary data.</text>
</comment>
<feature type="region of interest" description="Disordered" evidence="1">
    <location>
        <begin position="163"/>
        <end position="221"/>
    </location>
</feature>
<accession>K0TLA2</accession>